<evidence type="ECO:0000313" key="11">
    <source>
        <dbReference type="Proteomes" id="UP000275394"/>
    </source>
</evidence>
<dbReference type="SMART" id="SM00878">
    <property type="entry name" value="Biotin_carb_C"/>
    <property type="match status" value="1"/>
</dbReference>
<proteinExistence type="predicted"/>
<dbReference type="PANTHER" id="PTHR18866">
    <property type="entry name" value="CARBOXYLASE:PYRUVATE/ACETYL-COA/PROPIONYL-COA CARBOXYLASE"/>
    <property type="match status" value="1"/>
</dbReference>
<dbReference type="InterPro" id="IPR016185">
    <property type="entry name" value="PreATP-grasp_dom_sf"/>
</dbReference>
<gene>
    <name evidence="10" type="ORF">EDC56_1655</name>
</gene>
<comment type="caution">
    <text evidence="10">The sequence shown here is derived from an EMBL/GenBank/DDBJ whole genome shotgun (WGS) entry which is preliminary data.</text>
</comment>
<dbReference type="Gene3D" id="3.30.470.20">
    <property type="entry name" value="ATP-grasp fold, B domain"/>
    <property type="match status" value="1"/>
</dbReference>
<dbReference type="SUPFAM" id="SSF51230">
    <property type="entry name" value="Single hybrid motif"/>
    <property type="match status" value="1"/>
</dbReference>
<sequence length="672" mass="73976">MSNRRIERLLIANRGEVAVRIMKTAREMGVVSVAVYSPSDAGALHVRSADEAIELIVEQQTAPLAAYLDIAAVVAAAVRSGADAIHPGYGLLSENSAFADAVCAAGLIFIGPTAQAIDSMGDKSRAKALLADSGIPLLPGYHGDDQSDRRLLAEARRIGLPLLIKPVAGGGGKGMQIVTSFEHFLTAAAEARRVAGACFADDRLLLERYLPAPRHVEVQVLFDQLGHGRYLYERDCSLQRRYQKVIEEAPAPGLTSAVRKALGETALRVAEAVGYVGAGTVEFLMHQGGAKTLFYFMEMNTRLQVEHPVTEMITGVDIVEWQLRIAQGECLGFSQASISHQGHAVELRLYAEQIEQQFLPACGRLHRWRPPSLGRRVRLDSGVEAGDEVTSDFDPLLAKLICWGSDRRQAISIAKRALAEWQVIGVENNKRLLARLLCLPAFVDEQMSTHTIEDNLARLLARDNTAWKRIVFMAVLAIMLRRESSSSDPWQRYDRFRLGGTEPELISLWWQRKQFVVRVDQRDDGYLMATEEDGTPCLVSGRWTRRQGAEARLQASFDGVIESIELIFEADKIQLFAATESYCFLLSDPLMRDGAVSSPEASGLCAPMSGRIIECLVEAGEAVCKGQRLLVMEAMKMEYTIKADCDGWLDQFYAVVGEQVEEGAVLVALKAE</sequence>
<keyword evidence="5" id="KW-0092">Biotin</keyword>
<dbReference type="InterPro" id="IPR005481">
    <property type="entry name" value="BC-like_N"/>
</dbReference>
<dbReference type="Pfam" id="PF02786">
    <property type="entry name" value="CPSase_L_D2"/>
    <property type="match status" value="1"/>
</dbReference>
<keyword evidence="2" id="KW-0436">Ligase</keyword>
<dbReference type="PROSITE" id="PS50979">
    <property type="entry name" value="BC"/>
    <property type="match status" value="1"/>
</dbReference>
<feature type="domain" description="ATP-grasp" evidence="8">
    <location>
        <begin position="127"/>
        <end position="327"/>
    </location>
</feature>
<accession>A0A3N2DN44</accession>
<dbReference type="InterPro" id="IPR011764">
    <property type="entry name" value="Biotin_carboxylation_dom"/>
</dbReference>
<dbReference type="PROSITE" id="PS00188">
    <property type="entry name" value="BIOTIN"/>
    <property type="match status" value="1"/>
</dbReference>
<evidence type="ECO:0000256" key="4">
    <source>
        <dbReference type="ARBA" id="ARBA00022840"/>
    </source>
</evidence>
<feature type="domain" description="Biotin carboxylation" evidence="9">
    <location>
        <begin position="5"/>
        <end position="457"/>
    </location>
</feature>
<dbReference type="GO" id="GO:0016874">
    <property type="term" value="F:ligase activity"/>
    <property type="evidence" value="ECO:0007669"/>
    <property type="project" value="UniProtKB-KW"/>
</dbReference>
<organism evidence="10 11">
    <name type="scientific">Sinobacterium caligoides</name>
    <dbReference type="NCBI Taxonomy" id="933926"/>
    <lineage>
        <taxon>Bacteria</taxon>
        <taxon>Pseudomonadati</taxon>
        <taxon>Pseudomonadota</taxon>
        <taxon>Gammaproteobacteria</taxon>
        <taxon>Cellvibrionales</taxon>
        <taxon>Spongiibacteraceae</taxon>
        <taxon>Sinobacterium</taxon>
    </lineage>
</organism>
<dbReference type="InterPro" id="IPR011054">
    <property type="entry name" value="Rudment_hybrid_motif"/>
</dbReference>
<dbReference type="InterPro" id="IPR001882">
    <property type="entry name" value="Biotin_BS"/>
</dbReference>
<dbReference type="Proteomes" id="UP000275394">
    <property type="component" value="Unassembled WGS sequence"/>
</dbReference>
<dbReference type="GO" id="GO:0046872">
    <property type="term" value="F:metal ion binding"/>
    <property type="evidence" value="ECO:0007669"/>
    <property type="project" value="InterPro"/>
</dbReference>
<feature type="domain" description="Lipoyl-binding" evidence="7">
    <location>
        <begin position="593"/>
        <end position="670"/>
    </location>
</feature>
<dbReference type="Pfam" id="PF02785">
    <property type="entry name" value="Biotin_carb_C"/>
    <property type="match status" value="1"/>
</dbReference>
<dbReference type="CDD" id="cd06850">
    <property type="entry name" value="biotinyl_domain"/>
    <property type="match status" value="1"/>
</dbReference>
<evidence type="ECO:0000313" key="10">
    <source>
        <dbReference type="EMBL" id="ROS01226.1"/>
    </source>
</evidence>
<evidence type="ECO:0000256" key="3">
    <source>
        <dbReference type="ARBA" id="ARBA00022741"/>
    </source>
</evidence>
<dbReference type="PROSITE" id="PS50968">
    <property type="entry name" value="BIOTINYL_LIPOYL"/>
    <property type="match status" value="1"/>
</dbReference>
<dbReference type="PANTHER" id="PTHR18866:SF33">
    <property type="entry name" value="METHYLCROTONOYL-COA CARBOXYLASE SUBUNIT ALPHA, MITOCHONDRIAL-RELATED"/>
    <property type="match status" value="1"/>
</dbReference>
<dbReference type="GO" id="GO:0005524">
    <property type="term" value="F:ATP binding"/>
    <property type="evidence" value="ECO:0007669"/>
    <property type="project" value="UniProtKB-UniRule"/>
</dbReference>
<evidence type="ECO:0000256" key="1">
    <source>
        <dbReference type="ARBA" id="ARBA00001953"/>
    </source>
</evidence>
<comment type="cofactor">
    <cofactor evidence="1">
        <name>biotin</name>
        <dbReference type="ChEBI" id="CHEBI:57586"/>
    </cofactor>
</comment>
<dbReference type="SUPFAM" id="SSF51246">
    <property type="entry name" value="Rudiment single hybrid motif"/>
    <property type="match status" value="1"/>
</dbReference>
<dbReference type="PROSITE" id="PS50975">
    <property type="entry name" value="ATP_GRASP"/>
    <property type="match status" value="1"/>
</dbReference>
<evidence type="ECO:0000259" key="7">
    <source>
        <dbReference type="PROSITE" id="PS50968"/>
    </source>
</evidence>
<dbReference type="InterPro" id="IPR050856">
    <property type="entry name" value="Biotin_carboxylase_complex"/>
</dbReference>
<reference evidence="10 11" key="1">
    <citation type="submission" date="2018-11" db="EMBL/GenBank/DDBJ databases">
        <title>Genomic Encyclopedia of Type Strains, Phase IV (KMG-IV): sequencing the most valuable type-strain genomes for metagenomic binning, comparative biology and taxonomic classification.</title>
        <authorList>
            <person name="Goeker M."/>
        </authorList>
    </citation>
    <scope>NUCLEOTIDE SEQUENCE [LARGE SCALE GENOMIC DNA]</scope>
    <source>
        <strain evidence="10 11">DSM 100316</strain>
    </source>
</reference>
<evidence type="ECO:0000259" key="8">
    <source>
        <dbReference type="PROSITE" id="PS50975"/>
    </source>
</evidence>
<dbReference type="SUPFAM" id="SSF52440">
    <property type="entry name" value="PreATP-grasp domain"/>
    <property type="match status" value="1"/>
</dbReference>
<name>A0A3N2DN44_9GAMM</name>
<dbReference type="InterPro" id="IPR005479">
    <property type="entry name" value="CPAse_ATP-bd"/>
</dbReference>
<dbReference type="SUPFAM" id="SSF56059">
    <property type="entry name" value="Glutathione synthetase ATP-binding domain-like"/>
    <property type="match status" value="1"/>
</dbReference>
<keyword evidence="3 6" id="KW-0547">Nucleotide-binding</keyword>
<dbReference type="PROSITE" id="PS00867">
    <property type="entry name" value="CPSASE_2"/>
    <property type="match status" value="1"/>
</dbReference>
<protein>
    <submittedName>
        <fullName evidence="10">3-methylcrotonyl-CoA carboxylase alpha subunit</fullName>
    </submittedName>
</protein>
<dbReference type="InterPro" id="IPR000089">
    <property type="entry name" value="Biotin_lipoyl"/>
</dbReference>
<dbReference type="InterPro" id="IPR011053">
    <property type="entry name" value="Single_hybrid_motif"/>
</dbReference>
<dbReference type="InterPro" id="IPR011761">
    <property type="entry name" value="ATP-grasp"/>
</dbReference>
<evidence type="ECO:0000256" key="5">
    <source>
        <dbReference type="ARBA" id="ARBA00023267"/>
    </source>
</evidence>
<keyword evidence="4 6" id="KW-0067">ATP-binding</keyword>
<dbReference type="Gene3D" id="2.40.50.100">
    <property type="match status" value="1"/>
</dbReference>
<dbReference type="InterPro" id="IPR005482">
    <property type="entry name" value="Biotin_COase_C"/>
</dbReference>
<dbReference type="Pfam" id="PF00364">
    <property type="entry name" value="Biotin_lipoyl"/>
    <property type="match status" value="1"/>
</dbReference>
<evidence type="ECO:0000259" key="9">
    <source>
        <dbReference type="PROSITE" id="PS50979"/>
    </source>
</evidence>
<dbReference type="AlphaFoldDB" id="A0A3N2DN44"/>
<dbReference type="EMBL" id="RKHR01000004">
    <property type="protein sequence ID" value="ROS01226.1"/>
    <property type="molecule type" value="Genomic_DNA"/>
</dbReference>
<evidence type="ECO:0000256" key="6">
    <source>
        <dbReference type="PROSITE-ProRule" id="PRU00409"/>
    </source>
</evidence>
<dbReference type="RefSeq" id="WP_211333614.1">
    <property type="nucleotide sequence ID" value="NZ_RKHR01000004.1"/>
</dbReference>
<evidence type="ECO:0000256" key="2">
    <source>
        <dbReference type="ARBA" id="ARBA00022598"/>
    </source>
</evidence>
<keyword evidence="11" id="KW-1185">Reference proteome</keyword>
<dbReference type="Pfam" id="PF00289">
    <property type="entry name" value="Biotin_carb_N"/>
    <property type="match status" value="1"/>
</dbReference>